<gene>
    <name evidence="2" type="ORF">PSEUBRA_SCAF10g05529</name>
</gene>
<dbReference type="EMBL" id="KI545852">
    <property type="protein sequence ID" value="EST09556.1"/>
    <property type="molecule type" value="Genomic_DNA"/>
</dbReference>
<organism evidence="2 3">
    <name type="scientific">Kalmanozyma brasiliensis (strain GHG001)</name>
    <name type="common">Yeast</name>
    <name type="synonym">Pseudozyma brasiliensis</name>
    <dbReference type="NCBI Taxonomy" id="1365824"/>
    <lineage>
        <taxon>Eukaryota</taxon>
        <taxon>Fungi</taxon>
        <taxon>Dikarya</taxon>
        <taxon>Basidiomycota</taxon>
        <taxon>Ustilaginomycotina</taxon>
        <taxon>Ustilaginomycetes</taxon>
        <taxon>Ustilaginales</taxon>
        <taxon>Ustilaginaceae</taxon>
        <taxon>Kalmanozyma</taxon>
    </lineage>
</organism>
<dbReference type="Pfam" id="PF10455">
    <property type="entry name" value="BAR_2"/>
    <property type="match status" value="1"/>
</dbReference>
<dbReference type="OMA" id="NIMFATR"/>
<name>V5EGA1_KALBG</name>
<sequence length="339" mass="36887">MDSWKKFTNSVTPQLQSFTNNVGPQFQNIGKTFGNLNQQARERFGAVDQEDITELPQEYKDLERRVDALKNAHTGLMKVAKVYETESYDYPTQLQESITQLSASVGHSVTSWAASATRGTNLPKVSPTARPEKVNKTLHHALSRAAASGALQLGADPSKLSGLPTLDTATAPGSEAPVKDDSKLGEALQKFAIAEDRLGNARLTQDDQITQGFNVPFNSFGAQIQLAMKARQSVTDARLHLDSWKQSLKSAENSGAAAKLDQYRNEVEQAEDKLVAATEEAISLMKQVLENPEPIKSLSAFVKAQAEYHAAAAELLSGIQQELAQLATSVESDYRLSRG</sequence>
<dbReference type="OrthoDB" id="5549748at2759"/>
<dbReference type="SUPFAM" id="SSF103657">
    <property type="entry name" value="BAR/IMD domain-like"/>
    <property type="match status" value="1"/>
</dbReference>
<accession>V5EGA1</accession>
<proteinExistence type="predicted"/>
<dbReference type="AlphaFoldDB" id="V5EGA1"/>
<evidence type="ECO:0000256" key="1">
    <source>
        <dbReference type="SAM" id="Coils"/>
    </source>
</evidence>
<evidence type="ECO:0000313" key="2">
    <source>
        <dbReference type="EMBL" id="EST09556.1"/>
    </source>
</evidence>
<dbReference type="Gene3D" id="1.20.1270.60">
    <property type="entry name" value="Arfaptin homology (AH) domain/BAR domain"/>
    <property type="match status" value="1"/>
</dbReference>
<feature type="coiled-coil region" evidence="1">
    <location>
        <begin position="253"/>
        <end position="287"/>
    </location>
</feature>
<evidence type="ECO:0008006" key="4">
    <source>
        <dbReference type="Google" id="ProtNLM"/>
    </source>
</evidence>
<dbReference type="RefSeq" id="XP_016294545.1">
    <property type="nucleotide sequence ID" value="XM_016434099.1"/>
</dbReference>
<dbReference type="eggNOG" id="ENOG502RXYC">
    <property type="taxonomic scope" value="Eukaryota"/>
</dbReference>
<reference evidence="3" key="1">
    <citation type="journal article" date="2013" name="Genome Announc.">
        <title>Draft genome sequence of Pseudozyma brasiliensis sp. nov. strain GHG001, a high producer of endo-1,4-xylanase isolated from an insect pest of sugarcane.</title>
        <authorList>
            <person name="Oliveira J.V.D.C."/>
            <person name="dos Santos R.A.C."/>
            <person name="Borges T.A."/>
            <person name="Riano-Pachon D.M."/>
            <person name="Goldman G.H."/>
        </authorList>
    </citation>
    <scope>NUCLEOTIDE SEQUENCE [LARGE SCALE GENOMIC DNA]</scope>
    <source>
        <strain evidence="3">GHG001</strain>
    </source>
</reference>
<dbReference type="GeneID" id="27416695"/>
<evidence type="ECO:0000313" key="3">
    <source>
        <dbReference type="Proteomes" id="UP000019377"/>
    </source>
</evidence>
<dbReference type="InterPro" id="IPR027267">
    <property type="entry name" value="AH/BAR_dom_sf"/>
</dbReference>
<feature type="coiled-coil region" evidence="1">
    <location>
        <begin position="52"/>
        <end position="79"/>
    </location>
</feature>
<dbReference type="Proteomes" id="UP000019377">
    <property type="component" value="Unassembled WGS sequence"/>
</dbReference>
<dbReference type="HOGENOM" id="CLU_059017_1_0_1"/>
<keyword evidence="3" id="KW-1185">Reference proteome</keyword>
<keyword evidence="1" id="KW-0175">Coiled coil</keyword>
<dbReference type="STRING" id="1365824.V5EGA1"/>
<dbReference type="CDD" id="cd07600">
    <property type="entry name" value="BAR_Gvp36"/>
    <property type="match status" value="1"/>
</dbReference>
<protein>
    <recommendedName>
        <fullName evidence="4">BAR domain-containing protein</fullName>
    </recommendedName>
</protein>
<dbReference type="InterPro" id="IPR018859">
    <property type="entry name" value="BAR_dom-cont"/>
</dbReference>